<comment type="caution">
    <text evidence="2">The sequence shown here is derived from an EMBL/GenBank/DDBJ whole genome shotgun (WGS) entry which is preliminary data.</text>
</comment>
<gene>
    <name evidence="2" type="ORF">A3D72_03095</name>
</gene>
<feature type="region of interest" description="Disordered" evidence="1">
    <location>
        <begin position="511"/>
        <end position="532"/>
    </location>
</feature>
<evidence type="ECO:0000256" key="1">
    <source>
        <dbReference type="SAM" id="MobiDB-lite"/>
    </source>
</evidence>
<evidence type="ECO:0000313" key="3">
    <source>
        <dbReference type="Proteomes" id="UP000176303"/>
    </source>
</evidence>
<sequence>MEANVVESSEVSGFRGKDHDLILHELRQYCQEWIAESIADLIGQQQLASGVTQIGEVIYRTRVCLGRPAGLPLVVEGLLRLGLNICETERLVTAAEEEVEGAEAARKFLSALIVCLERDGDGFRGVPGRMLTLFRLAAKCAPYGLGVSDCLRGCRQLLARGLKDRDLERISEAVRFMAMVQLAESADPILNRKDLQAVLETSWDFSGCSSLWISRAVPSYLRSPRRISFVEHLKFTRELEPEEFREFIFGLSVTEDDLVLVEAAAAWSKVPRAEVFRRYRSVSQALDFRLFLKIAEVVPLSKIPAMIIWVRDPRHLLVVRETRHGISFATVEEIVASLGELPNSADRLRAMVKVRRASPQASWTTIAAYLDVAPEEAVISSLPAEHGGVERNSILSILRAGISVRTEDYLRLTRIVEVLAVEPKEALLLLEEYQAQKRLRLTAFLRALRLERAIKIEAGPLARPFSMALAEILSPRWVRRLEAAPWRLNSVMERRAKKLKPLLERQGIGRAVVEDNDRPSQPPERASQPPPDVSLVHRELEVEGFVPQGIDLEHIQAIIVQGLIRPGRSGFFIGENYCPLEHVQKIIRRKLGKRYNPAAYDRAVEWLLNSRIMLSRKCDTVWSLNPDEKSAASREAAEIIRLALAFAHRFRNGATH</sequence>
<name>A0A1F7U7J3_9BACT</name>
<protein>
    <submittedName>
        <fullName evidence="2">Uncharacterized protein</fullName>
    </submittedName>
</protein>
<dbReference type="AlphaFoldDB" id="A0A1F7U7J3"/>
<dbReference type="EMBL" id="MGDZ01000022">
    <property type="protein sequence ID" value="OGL73724.1"/>
    <property type="molecule type" value="Genomic_DNA"/>
</dbReference>
<dbReference type="Proteomes" id="UP000176303">
    <property type="component" value="Unassembled WGS sequence"/>
</dbReference>
<proteinExistence type="predicted"/>
<evidence type="ECO:0000313" key="2">
    <source>
        <dbReference type="EMBL" id="OGL73724.1"/>
    </source>
</evidence>
<reference evidence="2 3" key="1">
    <citation type="journal article" date="2016" name="Nat. Commun.">
        <title>Thousands of microbial genomes shed light on interconnected biogeochemical processes in an aquifer system.</title>
        <authorList>
            <person name="Anantharaman K."/>
            <person name="Brown C.T."/>
            <person name="Hug L.A."/>
            <person name="Sharon I."/>
            <person name="Castelle C.J."/>
            <person name="Probst A.J."/>
            <person name="Thomas B.C."/>
            <person name="Singh A."/>
            <person name="Wilkins M.J."/>
            <person name="Karaoz U."/>
            <person name="Brodie E.L."/>
            <person name="Williams K.H."/>
            <person name="Hubbard S.S."/>
            <person name="Banfield J.F."/>
        </authorList>
    </citation>
    <scope>NUCLEOTIDE SEQUENCE [LARGE SCALE GENOMIC DNA]</scope>
</reference>
<accession>A0A1F7U7J3</accession>
<organism evidence="2 3">
    <name type="scientific">Candidatus Uhrbacteria bacterium RIFCSPHIGHO2_02_FULL_57_19</name>
    <dbReference type="NCBI Taxonomy" id="1802391"/>
    <lineage>
        <taxon>Bacteria</taxon>
        <taxon>Candidatus Uhriibacteriota</taxon>
    </lineage>
</organism>